<gene>
    <name evidence="2" type="ORF">HDID_LOCUS10259</name>
</gene>
<accession>A0A0R3SX18</accession>
<name>A0A0R3SX18_HYMDI</name>
<dbReference type="WBParaSite" id="HDID_0001026101-mRNA-1">
    <property type="protein sequence ID" value="HDID_0001026101-mRNA-1"/>
    <property type="gene ID" value="HDID_0001026101"/>
</dbReference>
<dbReference type="EMBL" id="UYSG01011593">
    <property type="protein sequence ID" value="VDL62984.1"/>
    <property type="molecule type" value="Genomic_DNA"/>
</dbReference>
<protein>
    <submittedName>
        <fullName evidence="2 4">Uncharacterized protein</fullName>
    </submittedName>
</protein>
<evidence type="ECO:0000256" key="1">
    <source>
        <dbReference type="SAM" id="MobiDB-lite"/>
    </source>
</evidence>
<evidence type="ECO:0000313" key="4">
    <source>
        <dbReference type="WBParaSite" id="HDID_0001026101-mRNA-1"/>
    </source>
</evidence>
<reference evidence="2 3" key="2">
    <citation type="submission" date="2018-11" db="EMBL/GenBank/DDBJ databases">
        <authorList>
            <consortium name="Pathogen Informatics"/>
        </authorList>
    </citation>
    <scope>NUCLEOTIDE SEQUENCE [LARGE SCALE GENOMIC DNA]</scope>
</reference>
<evidence type="ECO:0000313" key="3">
    <source>
        <dbReference type="Proteomes" id="UP000274504"/>
    </source>
</evidence>
<dbReference type="Proteomes" id="UP000274504">
    <property type="component" value="Unassembled WGS sequence"/>
</dbReference>
<proteinExistence type="predicted"/>
<reference evidence="4" key="1">
    <citation type="submission" date="2017-02" db="UniProtKB">
        <authorList>
            <consortium name="WormBaseParasite"/>
        </authorList>
    </citation>
    <scope>IDENTIFICATION</scope>
</reference>
<sequence length="140" mass="15688">MSAAAVVRFGCRRQRGACFWVRDLPIDQLTLIGALRTEITECDHSTTTRQITDKSGLNHAERLVTRKVVSGNRVVSIFNAECSDLETELKLPEKNMLAYWFFSKQNCIHRGLGGDRDNPWSSGVDLMDPSTGRVSLSPNF</sequence>
<organism evidence="4">
    <name type="scientific">Hymenolepis diminuta</name>
    <name type="common">Rat tapeworm</name>
    <dbReference type="NCBI Taxonomy" id="6216"/>
    <lineage>
        <taxon>Eukaryota</taxon>
        <taxon>Metazoa</taxon>
        <taxon>Spiralia</taxon>
        <taxon>Lophotrochozoa</taxon>
        <taxon>Platyhelminthes</taxon>
        <taxon>Cestoda</taxon>
        <taxon>Eucestoda</taxon>
        <taxon>Cyclophyllidea</taxon>
        <taxon>Hymenolepididae</taxon>
        <taxon>Hymenolepis</taxon>
    </lineage>
</organism>
<dbReference type="AlphaFoldDB" id="A0A0R3SX18"/>
<evidence type="ECO:0000313" key="2">
    <source>
        <dbReference type="EMBL" id="VDL62984.1"/>
    </source>
</evidence>
<feature type="region of interest" description="Disordered" evidence="1">
    <location>
        <begin position="119"/>
        <end position="140"/>
    </location>
</feature>